<protein>
    <submittedName>
        <fullName evidence="2">Uncharacterized protein</fullName>
    </submittedName>
</protein>
<sequence length="499" mass="55636">MSDFIDPRVVEAACMADLSRARQEELPLSSVAKKGPSFDPRGKNGTNHYPTKLKQDLNNRWKVTIDDEESRQIEGLHLDNARPWGKQMAKQIMESNPTESASAVRQQVKGPSRKHQPQPQRPQAPQDVVLATAPKSSPETHSARENAAHLRLELAQKPENPDSPEVLICTGRCEVVPEKQESGCFEVEFKMVLFTKAVNAFLHLTAAGRGKRVHGMLDFEAPIMDGLFCKLTHQPSSSDYFLRLADLEETEHFMKCVQALQQTMTVHLQRKTAEANLSNNQAIETPQPSAAASQPDKDLIPATHDQATRTSSSAIEDLASISAEAEEVGSVSATADETLINLDDFEEVHNSQIPCLLNATEHIVHLVENVMVHYALEDHLVDSVIEGIEDGAIEYWVQHGFMRDCEDEIKENLIAVLRNMAQIKIKMHLRQSGRDKKQNKPVQAEVDRCTEAIAEQVRRVQYSPGMLESLQQLAVVPDDWKATKDLPVSATVVSYALRD</sequence>
<gene>
    <name evidence="2" type="ORF">QQX98_013114</name>
</gene>
<evidence type="ECO:0000313" key="2">
    <source>
        <dbReference type="EMBL" id="KAK7397519.1"/>
    </source>
</evidence>
<feature type="compositionally biased region" description="Low complexity" evidence="1">
    <location>
        <begin position="117"/>
        <end position="126"/>
    </location>
</feature>
<organism evidence="2 3">
    <name type="scientific">Neonectria punicea</name>
    <dbReference type="NCBI Taxonomy" id="979145"/>
    <lineage>
        <taxon>Eukaryota</taxon>
        <taxon>Fungi</taxon>
        <taxon>Dikarya</taxon>
        <taxon>Ascomycota</taxon>
        <taxon>Pezizomycotina</taxon>
        <taxon>Sordariomycetes</taxon>
        <taxon>Hypocreomycetidae</taxon>
        <taxon>Hypocreales</taxon>
        <taxon>Nectriaceae</taxon>
        <taxon>Neonectria</taxon>
    </lineage>
</organism>
<proteinExistence type="predicted"/>
<comment type="caution">
    <text evidence="2">The sequence shown here is derived from an EMBL/GenBank/DDBJ whole genome shotgun (WGS) entry which is preliminary data.</text>
</comment>
<feature type="region of interest" description="Disordered" evidence="1">
    <location>
        <begin position="22"/>
        <end position="55"/>
    </location>
</feature>
<name>A0ABR1GHB2_9HYPO</name>
<feature type="compositionally biased region" description="Polar residues" evidence="1">
    <location>
        <begin position="93"/>
        <end position="105"/>
    </location>
</feature>
<dbReference type="EMBL" id="JAZAVJ010000496">
    <property type="protein sequence ID" value="KAK7397519.1"/>
    <property type="molecule type" value="Genomic_DNA"/>
</dbReference>
<feature type="region of interest" description="Disordered" evidence="1">
    <location>
        <begin position="92"/>
        <end position="127"/>
    </location>
</feature>
<accession>A0ABR1GHB2</accession>
<evidence type="ECO:0000256" key="1">
    <source>
        <dbReference type="SAM" id="MobiDB-lite"/>
    </source>
</evidence>
<evidence type="ECO:0000313" key="3">
    <source>
        <dbReference type="Proteomes" id="UP001498476"/>
    </source>
</evidence>
<reference evidence="2 3" key="1">
    <citation type="journal article" date="2025" name="Microbiol. Resour. Announc.">
        <title>Draft genome sequences for Neonectria magnoliae and Neonectria punicea, canker pathogens of Liriodendron tulipifera and Acer saccharum in West Virginia.</title>
        <authorList>
            <person name="Petronek H.M."/>
            <person name="Kasson M.T."/>
            <person name="Metheny A.M."/>
            <person name="Stauder C.M."/>
            <person name="Lovett B."/>
            <person name="Lynch S.C."/>
            <person name="Garnas J.R."/>
            <person name="Kasson L.R."/>
            <person name="Stajich J.E."/>
        </authorList>
    </citation>
    <scope>NUCLEOTIDE SEQUENCE [LARGE SCALE GENOMIC DNA]</scope>
    <source>
        <strain evidence="2 3">NRRL 64653</strain>
    </source>
</reference>
<keyword evidence="3" id="KW-1185">Reference proteome</keyword>
<dbReference type="Proteomes" id="UP001498476">
    <property type="component" value="Unassembled WGS sequence"/>
</dbReference>